<dbReference type="AlphaFoldDB" id="F2D4X4"/>
<name>F2D4X4_HORVV</name>
<reference evidence="2" key="1">
    <citation type="journal article" date="2011" name="Plant Physiol.">
        <title>Comprehensive sequence analysis of 24,783 barley full-length cDNAs derived from 12 clone libraries.</title>
        <authorList>
            <person name="Matsumoto T."/>
            <person name="Tanaka T."/>
            <person name="Sakai H."/>
            <person name="Amano N."/>
            <person name="Kanamori H."/>
            <person name="Kurita K."/>
            <person name="Kikuta A."/>
            <person name="Kamiya K."/>
            <person name="Yamamoto M."/>
            <person name="Ikawa H."/>
            <person name="Fujii N."/>
            <person name="Hori K."/>
            <person name="Itoh T."/>
            <person name="Sato K."/>
        </authorList>
    </citation>
    <scope>NUCLEOTIDE SEQUENCE</scope>
</reference>
<feature type="region of interest" description="Disordered" evidence="1">
    <location>
        <begin position="36"/>
        <end position="58"/>
    </location>
</feature>
<dbReference type="EMBL" id="AK358934">
    <property type="protein sequence ID" value="BAJ90145.1"/>
    <property type="molecule type" value="mRNA"/>
</dbReference>
<evidence type="ECO:0000256" key="1">
    <source>
        <dbReference type="SAM" id="MobiDB-lite"/>
    </source>
</evidence>
<feature type="non-terminal residue" evidence="2">
    <location>
        <position position="1"/>
    </location>
</feature>
<sequence length="252" mass="28477">FRAELLHQPSALQDPDRRPVLGPPCQHLRQQCNTTLRHGSAAHRGDDAAAPGLPPRGDHAVRAREHRVRVEAQQRLPEVQREDERRRELPGEAVPRPQDRRIRHLHAPLQPRHLPWRSRWVHANPMHGTVSLFLSYRQLIRHCRFVTPCSTICVGVCGVRVHGGEAGMLRDGEGGVHGVPLQPQVGGDVLERVDLRVLGRRPPVGGGQPSDRRRPPRHRHRPRHIINHAPVSQRRRSEDDDGARFSGVLKGK</sequence>
<organism evidence="2">
    <name type="scientific">Hordeum vulgare subsp. vulgare</name>
    <name type="common">Domesticated barley</name>
    <dbReference type="NCBI Taxonomy" id="112509"/>
    <lineage>
        <taxon>Eukaryota</taxon>
        <taxon>Viridiplantae</taxon>
        <taxon>Streptophyta</taxon>
        <taxon>Embryophyta</taxon>
        <taxon>Tracheophyta</taxon>
        <taxon>Spermatophyta</taxon>
        <taxon>Magnoliopsida</taxon>
        <taxon>Liliopsida</taxon>
        <taxon>Poales</taxon>
        <taxon>Poaceae</taxon>
        <taxon>BOP clade</taxon>
        <taxon>Pooideae</taxon>
        <taxon>Triticodae</taxon>
        <taxon>Triticeae</taxon>
        <taxon>Hordeinae</taxon>
        <taxon>Hordeum</taxon>
    </lineage>
</organism>
<feature type="region of interest" description="Disordered" evidence="1">
    <location>
        <begin position="199"/>
        <end position="252"/>
    </location>
</feature>
<feature type="compositionally biased region" description="Basic and acidic residues" evidence="1">
    <location>
        <begin position="72"/>
        <end position="90"/>
    </location>
</feature>
<proteinExistence type="evidence at transcript level"/>
<feature type="region of interest" description="Disordered" evidence="1">
    <location>
        <begin position="72"/>
        <end position="94"/>
    </location>
</feature>
<feature type="compositionally biased region" description="Basic residues" evidence="1">
    <location>
        <begin position="214"/>
        <end position="226"/>
    </location>
</feature>
<feature type="region of interest" description="Disordered" evidence="1">
    <location>
        <begin position="1"/>
        <end position="23"/>
    </location>
</feature>
<evidence type="ECO:0000313" key="2">
    <source>
        <dbReference type="EMBL" id="BAJ90145.1"/>
    </source>
</evidence>
<protein>
    <submittedName>
        <fullName evidence="2">Predicted protein</fullName>
    </submittedName>
</protein>
<accession>F2D4X4</accession>